<feature type="domain" description="MI" evidence="6">
    <location>
        <begin position="326"/>
        <end position="449"/>
    </location>
</feature>
<organism evidence="7 8">
    <name type="scientific">Steinernema hermaphroditum</name>
    <dbReference type="NCBI Taxonomy" id="289476"/>
    <lineage>
        <taxon>Eukaryota</taxon>
        <taxon>Metazoa</taxon>
        <taxon>Ecdysozoa</taxon>
        <taxon>Nematoda</taxon>
        <taxon>Chromadorea</taxon>
        <taxon>Rhabditida</taxon>
        <taxon>Tylenchina</taxon>
        <taxon>Panagrolaimomorpha</taxon>
        <taxon>Strongyloidoidea</taxon>
        <taxon>Steinernematidae</taxon>
        <taxon>Steinernema</taxon>
    </lineage>
</organism>
<evidence type="ECO:0000256" key="2">
    <source>
        <dbReference type="ARBA" id="ARBA00005497"/>
    </source>
</evidence>
<evidence type="ECO:0000256" key="3">
    <source>
        <dbReference type="ARBA" id="ARBA00022490"/>
    </source>
</evidence>
<proteinExistence type="inferred from homology"/>
<keyword evidence="8" id="KW-1185">Reference proteome</keyword>
<evidence type="ECO:0000313" key="7">
    <source>
        <dbReference type="EMBL" id="KAK0397214.1"/>
    </source>
</evidence>
<accession>A0AA39H1S0</accession>
<protein>
    <recommendedName>
        <fullName evidence="6">MI domain-containing protein</fullName>
    </recommendedName>
</protein>
<evidence type="ECO:0000256" key="4">
    <source>
        <dbReference type="ARBA" id="ARBA00022737"/>
    </source>
</evidence>
<keyword evidence="4" id="KW-0677">Repeat</keyword>
<dbReference type="InterPro" id="IPR016024">
    <property type="entry name" value="ARM-type_fold"/>
</dbReference>
<keyword evidence="3" id="KW-0963">Cytoplasm</keyword>
<comment type="similarity">
    <text evidence="2">Belongs to the PDCD4 family.</text>
</comment>
<gene>
    <name evidence="7" type="ORF">QR680_002036</name>
</gene>
<evidence type="ECO:0000313" key="8">
    <source>
        <dbReference type="Proteomes" id="UP001175271"/>
    </source>
</evidence>
<keyword evidence="5" id="KW-0539">Nucleus</keyword>
<dbReference type="InterPro" id="IPR039778">
    <property type="entry name" value="PDCD4"/>
</dbReference>
<dbReference type="PANTHER" id="PTHR12626">
    <property type="entry name" value="PROGRAMMED CELL DEATH 4"/>
    <property type="match status" value="1"/>
</dbReference>
<dbReference type="Proteomes" id="UP001175271">
    <property type="component" value="Unassembled WGS sequence"/>
</dbReference>
<dbReference type="Pfam" id="PF02847">
    <property type="entry name" value="MA3"/>
    <property type="match status" value="2"/>
</dbReference>
<dbReference type="SMART" id="SM00544">
    <property type="entry name" value="MA3"/>
    <property type="match status" value="2"/>
</dbReference>
<dbReference type="SUPFAM" id="SSF48371">
    <property type="entry name" value="ARM repeat"/>
    <property type="match status" value="2"/>
</dbReference>
<name>A0AA39H1S0_9BILA</name>
<dbReference type="Gene3D" id="1.25.40.180">
    <property type="match status" value="2"/>
</dbReference>
<feature type="domain" description="MI" evidence="6">
    <location>
        <begin position="164"/>
        <end position="287"/>
    </location>
</feature>
<dbReference type="PROSITE" id="PS51366">
    <property type="entry name" value="MI"/>
    <property type="match status" value="2"/>
</dbReference>
<dbReference type="PANTHER" id="PTHR12626:SF0">
    <property type="entry name" value="PROGRAMMED CELL DEATH PROTEIN 4"/>
    <property type="match status" value="1"/>
</dbReference>
<dbReference type="AlphaFoldDB" id="A0AA39H1S0"/>
<dbReference type="GO" id="GO:0005737">
    <property type="term" value="C:cytoplasm"/>
    <property type="evidence" value="ECO:0007669"/>
    <property type="project" value="UniProtKB-SubCell"/>
</dbReference>
<evidence type="ECO:0000256" key="1">
    <source>
        <dbReference type="ARBA" id="ARBA00004496"/>
    </source>
</evidence>
<sequence length="482" mass="52999">MLSSAGRLGDQCSLLIFFSKSMDNGLSSTAVHSHVHHKNKKGKFVRCEDPELAAEIRFAKENGMPLPTTLATSPIESKVITHAAAHLQDMKKVGPNQTKMSKKVRNRGVSGCSIKKDGGRFEFGLEDIYLTEEHIDDMTESELDDSSSQVTRSATSDEDVEIEYNKMQMKCIVLDYFENGDVDEAVVSLRKYGTAKNCLVMCVAHIMSAHLEGGSSWGQLASTILNRLMDEDLISRYTLMKGVEDVLDNIDELVIDHPHAIDLISQLFARLLSAHLISHEIFAAIQSKFTGYSASATDCCKRSIAYAANPTAIAEAPSGDHLPLEVLSNQLKLVLKEYLVSNDAQEAAQRTVKLESPHFNHELVYLAGEMAMEKMHDSVMDQLAKLLKTMFDEGEILESCVVKGFERLYAAVPGMSLDLPAAYSLASLWTKKCIKMELITPELGAKCPINVRSRMLSEVSGKLICMDDDSVDSGFSGSVSEG</sequence>
<comment type="subcellular location">
    <subcellularLocation>
        <location evidence="1">Cytoplasm</location>
    </subcellularLocation>
</comment>
<evidence type="ECO:0000256" key="5">
    <source>
        <dbReference type="ARBA" id="ARBA00023242"/>
    </source>
</evidence>
<evidence type="ECO:0000259" key="6">
    <source>
        <dbReference type="PROSITE" id="PS51366"/>
    </source>
</evidence>
<reference evidence="7" key="1">
    <citation type="submission" date="2023-06" db="EMBL/GenBank/DDBJ databases">
        <title>Genomic analysis of the entomopathogenic nematode Steinernema hermaphroditum.</title>
        <authorList>
            <person name="Schwarz E.M."/>
            <person name="Heppert J.K."/>
            <person name="Baniya A."/>
            <person name="Schwartz H.T."/>
            <person name="Tan C.-H."/>
            <person name="Antoshechkin I."/>
            <person name="Sternberg P.W."/>
            <person name="Goodrich-Blair H."/>
            <person name="Dillman A.R."/>
        </authorList>
    </citation>
    <scope>NUCLEOTIDE SEQUENCE</scope>
    <source>
        <strain evidence="7">PS9179</strain>
        <tissue evidence="7">Whole animal</tissue>
    </source>
</reference>
<dbReference type="EMBL" id="JAUCMV010000005">
    <property type="protein sequence ID" value="KAK0397214.1"/>
    <property type="molecule type" value="Genomic_DNA"/>
</dbReference>
<dbReference type="GO" id="GO:0045892">
    <property type="term" value="P:negative regulation of DNA-templated transcription"/>
    <property type="evidence" value="ECO:0007669"/>
    <property type="project" value="InterPro"/>
</dbReference>
<comment type="caution">
    <text evidence="7">The sequence shown here is derived from an EMBL/GenBank/DDBJ whole genome shotgun (WGS) entry which is preliminary data.</text>
</comment>
<dbReference type="InterPro" id="IPR003891">
    <property type="entry name" value="Initiation_fac_eIF4g_MI"/>
</dbReference>